<gene>
    <name evidence="8" type="ORF">SAMN04487772_13426</name>
</gene>
<evidence type="ECO:0000259" key="6">
    <source>
        <dbReference type="Pfam" id="PF01276"/>
    </source>
</evidence>
<name>A0A1I0FP83_9FIRM</name>
<dbReference type="Gene3D" id="3.90.105.10">
    <property type="entry name" value="Molybdopterin biosynthesis moea protein, domain 2"/>
    <property type="match status" value="1"/>
</dbReference>
<dbReference type="InterPro" id="IPR008286">
    <property type="entry name" value="Prn/Lys/Arg_de-COase_C"/>
</dbReference>
<proteinExistence type="inferred from homology"/>
<evidence type="ECO:0000259" key="7">
    <source>
        <dbReference type="Pfam" id="PF03711"/>
    </source>
</evidence>
<dbReference type="Pfam" id="PF03711">
    <property type="entry name" value="OKR_DC_1_C"/>
    <property type="match status" value="1"/>
</dbReference>
<evidence type="ECO:0000313" key="8">
    <source>
        <dbReference type="EMBL" id="SET59953.1"/>
    </source>
</evidence>
<accession>A0A1I0FP83</accession>
<evidence type="ECO:0000256" key="5">
    <source>
        <dbReference type="ARBA" id="ARBA00023239"/>
    </source>
</evidence>
<evidence type="ECO:0000256" key="2">
    <source>
        <dbReference type="ARBA" id="ARBA00010671"/>
    </source>
</evidence>
<dbReference type="InterPro" id="IPR052357">
    <property type="entry name" value="Orn_Lys_Arg_decarboxylase-I"/>
</dbReference>
<keyword evidence="9" id="KW-1185">Reference proteome</keyword>
<dbReference type="STRING" id="29364.SAMN04487772_13426"/>
<dbReference type="InterPro" id="IPR000310">
    <property type="entry name" value="Orn/Lys/Arg_deCO2ase_major_dom"/>
</dbReference>
<comment type="similarity">
    <text evidence="2">Belongs to the Orn/Lys/Arg decarboxylase class-I family.</text>
</comment>
<dbReference type="InterPro" id="IPR015421">
    <property type="entry name" value="PyrdxlP-dep_Trfase_major"/>
</dbReference>
<dbReference type="Proteomes" id="UP000199800">
    <property type="component" value="Unassembled WGS sequence"/>
</dbReference>
<dbReference type="InterPro" id="IPR015424">
    <property type="entry name" value="PyrdxlP-dep_Trfase"/>
</dbReference>
<keyword evidence="4" id="KW-0663">Pyridoxal phosphate</keyword>
<dbReference type="SUPFAM" id="SSF55904">
    <property type="entry name" value="Ornithine decarboxylase C-terminal domain"/>
    <property type="match status" value="1"/>
</dbReference>
<dbReference type="PANTHER" id="PTHR43277">
    <property type="entry name" value="ARGININE DECARBOXYLASE"/>
    <property type="match status" value="1"/>
</dbReference>
<keyword evidence="3" id="KW-0210">Decarboxylase</keyword>
<dbReference type="RefSeq" id="WP_242939751.1">
    <property type="nucleotide sequence ID" value="NZ_FOHN01000034.1"/>
</dbReference>
<comment type="cofactor">
    <cofactor evidence="1">
        <name>pyridoxal 5'-phosphate</name>
        <dbReference type="ChEBI" id="CHEBI:597326"/>
    </cofactor>
</comment>
<sequence length="461" mass="52273">MYLYDKLSQYGKKSYYPFHMPGHKRNLKLMGEMNPYAIDITEIDGFDNLHDPEDVILESMKRAEKLYQSEKTFYLVNGSTAGILTGISACTKKGDKILMARNCHKAAYHAVFVNELNPVYLYPQFDNKKGIQCGYSAEYIKNMLIKHPDTSLIVLVSPTYEGVVSEIKEICKLAHERNIPVLVDEAHGAHFAFHRAFPSSALELGADVVIQSVHKTLPAFTQTALLHINSKLVDIKKIKTYFSIYQTSSPSYVLMAGIDQCIGMLEERREELFENLIHNLRYFYEEMSELNHIKVIEANGRDLSKILISTKGTNMTGPELYDILLKKYKLQMEMAEADYVLAITTIGDTKEGFDRLMAALREIDTTLSKCSEAGNASYTPVKAEVVLLQHKAFEREKEYCLLEKSENRIAGGFVNLYPPGIPILVPGEKITHDILEHIYAYQETGLSMKGLKDEKYVLCCL</sequence>
<reference evidence="8 9" key="1">
    <citation type="submission" date="2016-10" db="EMBL/GenBank/DDBJ databases">
        <authorList>
            <person name="de Groot N.N."/>
        </authorList>
    </citation>
    <scope>NUCLEOTIDE SEQUENCE [LARGE SCALE GENOMIC DNA]</scope>
    <source>
        <strain evidence="8 9">DSM 1801</strain>
    </source>
</reference>
<organism evidence="8 9">
    <name type="scientific">[Clostridium] polysaccharolyticum</name>
    <dbReference type="NCBI Taxonomy" id="29364"/>
    <lineage>
        <taxon>Bacteria</taxon>
        <taxon>Bacillati</taxon>
        <taxon>Bacillota</taxon>
        <taxon>Clostridia</taxon>
        <taxon>Lachnospirales</taxon>
        <taxon>Lachnospiraceae</taxon>
    </lineage>
</organism>
<dbReference type="GO" id="GO:0016831">
    <property type="term" value="F:carboxy-lyase activity"/>
    <property type="evidence" value="ECO:0007669"/>
    <property type="project" value="UniProtKB-KW"/>
</dbReference>
<feature type="domain" description="Orn/Lys/Arg decarboxylase C-terminal" evidence="7">
    <location>
        <begin position="390"/>
        <end position="452"/>
    </location>
</feature>
<keyword evidence="5" id="KW-0456">Lyase</keyword>
<dbReference type="Gene3D" id="3.40.640.10">
    <property type="entry name" value="Type I PLP-dependent aspartate aminotransferase-like (Major domain)"/>
    <property type="match status" value="1"/>
</dbReference>
<dbReference type="PANTHER" id="PTHR43277:SF4">
    <property type="entry name" value="ARGININE DECARBOXYLASE"/>
    <property type="match status" value="1"/>
</dbReference>
<evidence type="ECO:0000256" key="1">
    <source>
        <dbReference type="ARBA" id="ARBA00001933"/>
    </source>
</evidence>
<dbReference type="Pfam" id="PF01276">
    <property type="entry name" value="OKR_DC_1"/>
    <property type="match status" value="1"/>
</dbReference>
<dbReference type="InterPro" id="IPR036633">
    <property type="entry name" value="Prn/Lys/Arg_de-COase_C_sf"/>
</dbReference>
<dbReference type="SUPFAM" id="SSF53383">
    <property type="entry name" value="PLP-dependent transferases"/>
    <property type="match status" value="1"/>
</dbReference>
<feature type="domain" description="Orn/Lys/Arg decarboxylases family 1 pyridoxal-P attachment site" evidence="6">
    <location>
        <begin position="3"/>
        <end position="298"/>
    </location>
</feature>
<dbReference type="EMBL" id="FOHN01000034">
    <property type="protein sequence ID" value="SET59953.1"/>
    <property type="molecule type" value="Genomic_DNA"/>
</dbReference>
<evidence type="ECO:0000313" key="9">
    <source>
        <dbReference type="Proteomes" id="UP000199800"/>
    </source>
</evidence>
<dbReference type="AlphaFoldDB" id="A0A1I0FP83"/>
<evidence type="ECO:0000256" key="4">
    <source>
        <dbReference type="ARBA" id="ARBA00022898"/>
    </source>
</evidence>
<protein>
    <submittedName>
        <fullName evidence="8">Arginine/lysine/ornithine decarboxylase</fullName>
    </submittedName>
</protein>
<evidence type="ECO:0000256" key="3">
    <source>
        <dbReference type="ARBA" id="ARBA00022793"/>
    </source>
</evidence>